<organism evidence="6 7">
    <name type="scientific">Chryseolinea lacunae</name>
    <dbReference type="NCBI Taxonomy" id="2801331"/>
    <lineage>
        <taxon>Bacteria</taxon>
        <taxon>Pseudomonadati</taxon>
        <taxon>Bacteroidota</taxon>
        <taxon>Cytophagia</taxon>
        <taxon>Cytophagales</taxon>
        <taxon>Fulvivirgaceae</taxon>
        <taxon>Chryseolinea</taxon>
    </lineage>
</organism>
<dbReference type="PROSITE" id="PS00607">
    <property type="entry name" value="PDEASE_II"/>
    <property type="match status" value="1"/>
</dbReference>
<evidence type="ECO:0000256" key="3">
    <source>
        <dbReference type="ARBA" id="ARBA00025762"/>
    </source>
</evidence>
<feature type="chain" id="PRO_5047446809" evidence="5">
    <location>
        <begin position="22"/>
        <end position="315"/>
    </location>
</feature>
<keyword evidence="1 4" id="KW-0378">Hydrolase</keyword>
<dbReference type="CDD" id="cd07735">
    <property type="entry name" value="class_II_PDE_MBL-fold"/>
    <property type="match status" value="1"/>
</dbReference>
<gene>
    <name evidence="6" type="ORF">JI741_00530</name>
</gene>
<dbReference type="Pfam" id="PF02112">
    <property type="entry name" value="PDEase_II"/>
    <property type="match status" value="1"/>
</dbReference>
<evidence type="ECO:0000256" key="2">
    <source>
        <dbReference type="ARBA" id="ARBA00023149"/>
    </source>
</evidence>
<keyword evidence="5" id="KW-0732">Signal</keyword>
<dbReference type="PANTHER" id="PTHR28283:SF1">
    <property type="entry name" value="3',5'-CYCLIC-NUCLEOTIDE PHOSPHODIESTERASE 1"/>
    <property type="match status" value="1"/>
</dbReference>
<dbReference type="InterPro" id="IPR000396">
    <property type="entry name" value="Pdiesterase2"/>
</dbReference>
<comment type="caution">
    <text evidence="6">The sequence shown here is derived from an EMBL/GenBank/DDBJ whole genome shotgun (WGS) entry which is preliminary data.</text>
</comment>
<protein>
    <submittedName>
        <fullName evidence="6">3',5'-cyclic-nucleotide phosphodiesterase</fullName>
    </submittedName>
</protein>
<feature type="signal peptide" evidence="5">
    <location>
        <begin position="1"/>
        <end position="21"/>
    </location>
</feature>
<dbReference type="PRINTS" id="PR00388">
    <property type="entry name" value="PDIESTERASE2"/>
</dbReference>
<evidence type="ECO:0000256" key="4">
    <source>
        <dbReference type="PIRNR" id="PIRNR000962"/>
    </source>
</evidence>
<dbReference type="Gene3D" id="3.60.15.10">
    <property type="entry name" value="Ribonuclease Z/Hydroxyacylglutathione hydrolase-like"/>
    <property type="match status" value="1"/>
</dbReference>
<dbReference type="InterPro" id="IPR036866">
    <property type="entry name" value="RibonucZ/Hydroxyglut_hydro"/>
</dbReference>
<name>A0ABS1KJN4_9BACT</name>
<proteinExistence type="inferred from homology"/>
<comment type="similarity">
    <text evidence="3 4">Belongs to the cyclic nucleotide phosphodiesterase class-II family.</text>
</comment>
<dbReference type="SUPFAM" id="SSF56281">
    <property type="entry name" value="Metallo-hydrolase/oxidoreductase"/>
    <property type="match status" value="1"/>
</dbReference>
<dbReference type="EMBL" id="JAERRB010000001">
    <property type="protein sequence ID" value="MBL0739674.1"/>
    <property type="molecule type" value="Genomic_DNA"/>
</dbReference>
<evidence type="ECO:0000313" key="7">
    <source>
        <dbReference type="Proteomes" id="UP000613030"/>
    </source>
</evidence>
<keyword evidence="2 4" id="KW-0114">cAMP</keyword>
<reference evidence="6 7" key="1">
    <citation type="submission" date="2021-01" db="EMBL/GenBank/DDBJ databases">
        <title>Chryseolinea sp. Jin1 Genome sequencing and assembly.</title>
        <authorList>
            <person name="Kim I."/>
        </authorList>
    </citation>
    <scope>NUCLEOTIDE SEQUENCE [LARGE SCALE GENOMIC DNA]</scope>
    <source>
        <strain evidence="6 7">Jin1</strain>
    </source>
</reference>
<evidence type="ECO:0000313" key="6">
    <source>
        <dbReference type="EMBL" id="MBL0739674.1"/>
    </source>
</evidence>
<evidence type="ECO:0000256" key="1">
    <source>
        <dbReference type="ARBA" id="ARBA00022801"/>
    </source>
</evidence>
<keyword evidence="7" id="KW-1185">Reference proteome</keyword>
<accession>A0ABS1KJN4</accession>
<dbReference type="PANTHER" id="PTHR28283">
    <property type="entry name" value="3',5'-CYCLIC-NUCLEOTIDE PHOSPHODIESTERASE 1"/>
    <property type="match status" value="1"/>
</dbReference>
<dbReference type="InterPro" id="IPR024225">
    <property type="entry name" value="cAMP-PdiesteraseII_CS"/>
</dbReference>
<dbReference type="Proteomes" id="UP000613030">
    <property type="component" value="Unassembled WGS sequence"/>
</dbReference>
<dbReference type="PIRSF" id="PIRSF000962">
    <property type="entry name" value="Cyc_nuc_PDEase"/>
    <property type="match status" value="1"/>
</dbReference>
<evidence type="ECO:0000256" key="5">
    <source>
        <dbReference type="SAM" id="SignalP"/>
    </source>
</evidence>
<sequence>MNLKALTFGFLFCFYNALVVAQGAFQVVPLGVKGGADESNLSAYLVGAPGANAFVCLDAGTVRSGIDKAIATGALKGTASTVLKENIKGYLISHPHLDHVAGMILNSPDDSAKPLYGLPFCLDVIKEKYFSWKSWANFGNEGEKPTLNKYRYSPLVPQQETSLEQTTLSVQAFELSHSTPGQSTAFLIRQGDNYLLYLGDTGADNIEQSNKLASLWQHMGPLIKTKKLKAIFIEVSFPNEQPSKLLFGHLTPALLFQELSALDKAADHSIKGLPVVVTHMKPNDDHEAKIKSQLQTSNSLGVNLIFPEQGKAIAF</sequence>
<dbReference type="RefSeq" id="WP_202006649.1">
    <property type="nucleotide sequence ID" value="NZ_JAERRB010000001.1"/>
</dbReference>